<dbReference type="RefSeq" id="WP_179355344.1">
    <property type="nucleotide sequence ID" value="NZ_CP058627.1"/>
</dbReference>
<reference evidence="1 2" key="1">
    <citation type="submission" date="2020-07" db="EMBL/GenBank/DDBJ databases">
        <title>Complete genome sequence of Chitinibacter sp. 2T18.</title>
        <authorList>
            <person name="Bae J.-W."/>
            <person name="Choi J.-W."/>
        </authorList>
    </citation>
    <scope>NUCLEOTIDE SEQUENCE [LARGE SCALE GENOMIC DNA]</scope>
    <source>
        <strain evidence="1 2">2T18</strain>
    </source>
</reference>
<evidence type="ECO:0000313" key="1">
    <source>
        <dbReference type="EMBL" id="QLG88841.1"/>
    </source>
</evidence>
<keyword evidence="2" id="KW-1185">Reference proteome</keyword>
<sequence length="266" mass="30702">MEATQITWQTLPAPHLVAPLDLRTSFTSEEFLKIKAGYIPEEMEEKWFIYYADGWLNFHRSWTGFLIYRLQILQLNNEFSVLDSWVNRDPEQYQCVDVVKDREIVMDVINNLLLARAVTPAVENAIKTAPKKTKVDGQITGLSGEFFVAAELLKRDMQTSLTFGNAKSIDIFSYNQSTNKTFNVQVKSLRKKNWFLISPDRIVRNHIYVFVILNLPGISPQYYIVPGHVFLDTPERFYPGLNDPKMPGVSPKQLAAFENSWEVFLN</sequence>
<organism evidence="1 2">
    <name type="scientific">Chitinibacter bivalviorum</name>
    <dbReference type="NCBI Taxonomy" id="2739434"/>
    <lineage>
        <taxon>Bacteria</taxon>
        <taxon>Pseudomonadati</taxon>
        <taxon>Pseudomonadota</taxon>
        <taxon>Betaproteobacteria</taxon>
        <taxon>Neisseriales</taxon>
        <taxon>Chitinibacteraceae</taxon>
        <taxon>Chitinibacter</taxon>
    </lineage>
</organism>
<dbReference type="Proteomes" id="UP000509597">
    <property type="component" value="Chromosome"/>
</dbReference>
<protein>
    <submittedName>
        <fullName evidence="1">Uncharacterized protein</fullName>
    </submittedName>
</protein>
<gene>
    <name evidence="1" type="ORF">HQ393_11680</name>
</gene>
<dbReference type="InterPro" id="IPR011856">
    <property type="entry name" value="tRNA_endonuc-like_dom_sf"/>
</dbReference>
<dbReference type="KEGG" id="chiz:HQ393_11680"/>
<accession>A0A7H9BLE5</accession>
<name>A0A7H9BLE5_9NEIS</name>
<dbReference type="Gene3D" id="3.40.1350.10">
    <property type="match status" value="1"/>
</dbReference>
<dbReference type="GO" id="GO:0003676">
    <property type="term" value="F:nucleic acid binding"/>
    <property type="evidence" value="ECO:0007669"/>
    <property type="project" value="InterPro"/>
</dbReference>
<proteinExistence type="predicted"/>
<evidence type="ECO:0000313" key="2">
    <source>
        <dbReference type="Proteomes" id="UP000509597"/>
    </source>
</evidence>
<dbReference type="EMBL" id="CP058627">
    <property type="protein sequence ID" value="QLG88841.1"/>
    <property type="molecule type" value="Genomic_DNA"/>
</dbReference>
<dbReference type="AlphaFoldDB" id="A0A7H9BLE5"/>